<reference evidence="2 3" key="1">
    <citation type="submission" date="2013-04" db="EMBL/GenBank/DDBJ databases">
        <title>The Genome Sequence of Treponema maltophilum ATCC 51939.</title>
        <authorList>
            <consortium name="The Broad Institute Genomics Platform"/>
            <person name="Earl A."/>
            <person name="Ward D."/>
            <person name="Feldgarden M."/>
            <person name="Gevers D."/>
            <person name="Leonetti C."/>
            <person name="Blanton J.M."/>
            <person name="Dewhirst F.E."/>
            <person name="Izard J."/>
            <person name="Walker B."/>
            <person name="Young S."/>
            <person name="Zeng Q."/>
            <person name="Gargeya S."/>
            <person name="Fitzgerald M."/>
            <person name="Haas B."/>
            <person name="Abouelleil A."/>
            <person name="Allen A.W."/>
            <person name="Alvarado L."/>
            <person name="Arachchi H.M."/>
            <person name="Berlin A.M."/>
            <person name="Chapman S.B."/>
            <person name="Gainer-Dewar J."/>
            <person name="Goldberg J."/>
            <person name="Griggs A."/>
            <person name="Gujja S."/>
            <person name="Hansen M."/>
            <person name="Howarth C."/>
            <person name="Imamovic A."/>
            <person name="Ireland A."/>
            <person name="Larimer J."/>
            <person name="McCowan C."/>
            <person name="Murphy C."/>
            <person name="Pearson M."/>
            <person name="Poon T.W."/>
            <person name="Priest M."/>
            <person name="Roberts A."/>
            <person name="Saif S."/>
            <person name="Shea T."/>
            <person name="Sisk P."/>
            <person name="Sykes S."/>
            <person name="Wortman J."/>
            <person name="Nusbaum C."/>
            <person name="Birren B."/>
        </authorList>
    </citation>
    <scope>NUCLEOTIDE SEQUENCE [LARGE SCALE GENOMIC DNA]</scope>
    <source>
        <strain evidence="2 3">ATCC 51939</strain>
    </source>
</reference>
<dbReference type="AlphaFoldDB" id="S3KH15"/>
<evidence type="ECO:0000256" key="1">
    <source>
        <dbReference type="SAM" id="Phobius"/>
    </source>
</evidence>
<keyword evidence="1" id="KW-0812">Transmembrane</keyword>
<evidence type="ECO:0000313" key="2">
    <source>
        <dbReference type="EMBL" id="EPF31512.1"/>
    </source>
</evidence>
<organism evidence="2 3">
    <name type="scientific">Treponema maltophilum ATCC 51939</name>
    <dbReference type="NCBI Taxonomy" id="1125699"/>
    <lineage>
        <taxon>Bacteria</taxon>
        <taxon>Pseudomonadati</taxon>
        <taxon>Spirochaetota</taxon>
        <taxon>Spirochaetia</taxon>
        <taxon>Spirochaetales</taxon>
        <taxon>Treponemataceae</taxon>
        <taxon>Treponema</taxon>
    </lineage>
</organism>
<feature type="transmembrane region" description="Helical" evidence="1">
    <location>
        <begin position="33"/>
        <end position="59"/>
    </location>
</feature>
<name>S3KH15_TREMA</name>
<dbReference type="STRING" id="1125699.HMPREF9194_01859"/>
<accession>S3KH15</accession>
<dbReference type="Proteomes" id="UP000014541">
    <property type="component" value="Unassembled WGS sequence"/>
</dbReference>
<dbReference type="EMBL" id="ATFF01000006">
    <property type="protein sequence ID" value="EPF31512.1"/>
    <property type="molecule type" value="Genomic_DNA"/>
</dbReference>
<sequence length="185" mass="20798">MPTIIAVFLIIGTNLRTLEYMPTTVYNRIMNKIQRLSLICSGIIVLFLIFATAAAFVSGKAKPGVLLRRKDPEPARLEKSLQSGQAVFSHIGSVRCATADDPAVPLVITPYFLYDAADTAFYEELIQKTRKIRFAVASYMGQYTKDELVGKGEQKIKSDLTELINRELVLGKIKTLYFSDYIFFE</sequence>
<evidence type="ECO:0000313" key="3">
    <source>
        <dbReference type="Proteomes" id="UP000014541"/>
    </source>
</evidence>
<protein>
    <recommendedName>
        <fullName evidence="4">Flagellar protein FliL</fullName>
    </recommendedName>
</protein>
<gene>
    <name evidence="2" type="ORF">HMPREF9194_01859</name>
</gene>
<dbReference type="eggNOG" id="COG1580">
    <property type="taxonomic scope" value="Bacteria"/>
</dbReference>
<keyword evidence="3" id="KW-1185">Reference proteome</keyword>
<dbReference type="HOGENOM" id="CLU_136268_0_0_12"/>
<dbReference type="PATRIC" id="fig|1125699.3.peg.1879"/>
<keyword evidence="1" id="KW-1133">Transmembrane helix</keyword>
<keyword evidence="1" id="KW-0472">Membrane</keyword>
<proteinExistence type="predicted"/>
<comment type="caution">
    <text evidence="2">The sequence shown here is derived from an EMBL/GenBank/DDBJ whole genome shotgun (WGS) entry which is preliminary data.</text>
</comment>
<evidence type="ECO:0008006" key="4">
    <source>
        <dbReference type="Google" id="ProtNLM"/>
    </source>
</evidence>